<dbReference type="CDD" id="cd00603">
    <property type="entry name" value="IPT_PCSR"/>
    <property type="match status" value="1"/>
</dbReference>
<feature type="domain" description="IPT/TIG" evidence="2">
    <location>
        <begin position="33"/>
        <end position="108"/>
    </location>
</feature>
<dbReference type="PROSITE" id="PS51257">
    <property type="entry name" value="PROKAR_LIPOPROTEIN"/>
    <property type="match status" value="1"/>
</dbReference>
<evidence type="ECO:0000313" key="3">
    <source>
        <dbReference type="EMBL" id="OQP52787.1"/>
    </source>
</evidence>
<organism evidence="3 4">
    <name type="scientific">Niastella yeongjuensis</name>
    <dbReference type="NCBI Taxonomy" id="354355"/>
    <lineage>
        <taxon>Bacteria</taxon>
        <taxon>Pseudomonadati</taxon>
        <taxon>Bacteroidota</taxon>
        <taxon>Chitinophagia</taxon>
        <taxon>Chitinophagales</taxon>
        <taxon>Chitinophagaceae</taxon>
        <taxon>Niastella</taxon>
    </lineage>
</organism>
<dbReference type="Proteomes" id="UP000192610">
    <property type="component" value="Unassembled WGS sequence"/>
</dbReference>
<dbReference type="OrthoDB" id="9757809at2"/>
<dbReference type="SUPFAM" id="SSF110296">
    <property type="entry name" value="Oligoxyloglucan reducing end-specific cellobiohydrolase"/>
    <property type="match status" value="1"/>
</dbReference>
<dbReference type="InterPro" id="IPR002909">
    <property type="entry name" value="IPT_dom"/>
</dbReference>
<comment type="caution">
    <text evidence="3">The sequence shown here is derived from an EMBL/GenBank/DDBJ whole genome shotgun (WGS) entry which is preliminary data.</text>
</comment>
<dbReference type="Gene3D" id="2.130.10.10">
    <property type="entry name" value="YVTN repeat-like/Quinoprotein amine dehydrogenase"/>
    <property type="match status" value="1"/>
</dbReference>
<dbReference type="InterPro" id="IPR014756">
    <property type="entry name" value="Ig_E-set"/>
</dbReference>
<dbReference type="EMBL" id="LVXG01000007">
    <property type="protein sequence ID" value="OQP52787.1"/>
    <property type="molecule type" value="Genomic_DNA"/>
</dbReference>
<keyword evidence="4" id="KW-1185">Reference proteome</keyword>
<accession>A0A1V9F3E0</accession>
<evidence type="ECO:0000313" key="4">
    <source>
        <dbReference type="Proteomes" id="UP000192610"/>
    </source>
</evidence>
<dbReference type="RefSeq" id="WP_081197882.1">
    <property type="nucleotide sequence ID" value="NZ_FOCZ01000009.1"/>
</dbReference>
<name>A0A1V9F3E0_9BACT</name>
<gene>
    <name evidence="3" type="ORF">A4H97_24100</name>
</gene>
<protein>
    <recommendedName>
        <fullName evidence="2">IPT/TIG domain-containing protein</fullName>
    </recommendedName>
</protein>
<dbReference type="AlphaFoldDB" id="A0A1V9F3E0"/>
<proteinExistence type="predicted"/>
<feature type="signal peptide" evidence="1">
    <location>
        <begin position="1"/>
        <end position="22"/>
    </location>
</feature>
<reference evidence="4" key="1">
    <citation type="submission" date="2016-04" db="EMBL/GenBank/DDBJ databases">
        <authorList>
            <person name="Chen L."/>
            <person name="Zhuang W."/>
            <person name="Wang G."/>
        </authorList>
    </citation>
    <scope>NUCLEOTIDE SEQUENCE [LARGE SCALE GENOMIC DNA]</scope>
    <source>
        <strain evidence="4">17621</strain>
    </source>
</reference>
<dbReference type="SUPFAM" id="SSF81296">
    <property type="entry name" value="E set domains"/>
    <property type="match status" value="1"/>
</dbReference>
<feature type="chain" id="PRO_5010703157" description="IPT/TIG domain-containing protein" evidence="1">
    <location>
        <begin position="23"/>
        <end position="417"/>
    </location>
</feature>
<dbReference type="Gene3D" id="2.60.40.10">
    <property type="entry name" value="Immunoglobulins"/>
    <property type="match status" value="1"/>
</dbReference>
<dbReference type="Pfam" id="PF01833">
    <property type="entry name" value="TIG"/>
    <property type="match status" value="1"/>
</dbReference>
<evidence type="ECO:0000256" key="1">
    <source>
        <dbReference type="SAM" id="SignalP"/>
    </source>
</evidence>
<dbReference type="InterPro" id="IPR015943">
    <property type="entry name" value="WD40/YVTN_repeat-like_dom_sf"/>
</dbReference>
<sequence>MKQKLFVLIALFSLTLVFSCSKSDGPNFEDQLPGITSISPEKIYTGTQVTINGKNFSNDTAAITLWIDNQIIPVSAATTSSVTFTIPLHFLTTGQKACSVQLDVKQQNVIYSAHDSITISYQEPHGWFYTTTLPVPGDYPVYKQLIFPTDSIGYVRSDITLYMTTDGGITWKGDINNGGFSHGSAVASSDGKNVWLESIADVLVGTNGINTWTIPAGTHYNSLIAGLYTTDPANGLVALACGKLYDINGSFSGATIKYQSPFYVNDNTGVWQKMSAIDKDNLILTGRYNKFVIEKAGVFSEGDLSSLSGTNVITTGLQMVDANTIFLVNSNDELIKYSGNTWTKLSQKANAVYFINTTTGYIAYNDKILKTTDGGASWAELFTLKASEKAGVICARNGKIWVIGNGDKQSFVLKYNP</sequence>
<dbReference type="InterPro" id="IPR013783">
    <property type="entry name" value="Ig-like_fold"/>
</dbReference>
<evidence type="ECO:0000259" key="2">
    <source>
        <dbReference type="Pfam" id="PF01833"/>
    </source>
</evidence>
<keyword evidence="1" id="KW-0732">Signal</keyword>